<keyword evidence="2" id="KW-1003">Cell membrane</keyword>
<keyword evidence="4 6" id="KW-1133">Transmembrane helix</keyword>
<evidence type="ECO:0000256" key="2">
    <source>
        <dbReference type="ARBA" id="ARBA00022475"/>
    </source>
</evidence>
<evidence type="ECO:0000256" key="5">
    <source>
        <dbReference type="ARBA" id="ARBA00023136"/>
    </source>
</evidence>
<organism evidence="7 8">
    <name type="scientific">Paenibacillus athensensis</name>
    <dbReference type="NCBI Taxonomy" id="1967502"/>
    <lineage>
        <taxon>Bacteria</taxon>
        <taxon>Bacillati</taxon>
        <taxon>Bacillota</taxon>
        <taxon>Bacilli</taxon>
        <taxon>Bacillales</taxon>
        <taxon>Paenibacillaceae</taxon>
        <taxon>Paenibacillus</taxon>
    </lineage>
</organism>
<accession>A0A4Y8Q546</accession>
<keyword evidence="5 6" id="KW-0472">Membrane</keyword>
<name>A0A4Y8Q546_9BACL</name>
<keyword evidence="8" id="KW-1185">Reference proteome</keyword>
<protein>
    <recommendedName>
        <fullName evidence="9">ATP synthase subunit I</fullName>
    </recommendedName>
</protein>
<comment type="caution">
    <text evidence="7">The sequence shown here is derived from an EMBL/GenBank/DDBJ whole genome shotgun (WGS) entry which is preliminary data.</text>
</comment>
<feature type="transmembrane region" description="Helical" evidence="6">
    <location>
        <begin position="74"/>
        <end position="91"/>
    </location>
</feature>
<reference evidence="7 8" key="1">
    <citation type="submission" date="2017-03" db="EMBL/GenBank/DDBJ databases">
        <title>Isolation of Levoglucosan Utilizing Bacteria.</title>
        <authorList>
            <person name="Arya A.S."/>
        </authorList>
    </citation>
    <scope>NUCLEOTIDE SEQUENCE [LARGE SCALE GENOMIC DNA]</scope>
    <source>
        <strain evidence="7 8">MEC069</strain>
    </source>
</reference>
<gene>
    <name evidence="7" type="ORF">B5M42_08200</name>
</gene>
<dbReference type="AlphaFoldDB" id="A0A4Y8Q546"/>
<feature type="transmembrane region" description="Helical" evidence="6">
    <location>
        <begin position="35"/>
        <end position="54"/>
    </location>
</feature>
<evidence type="ECO:0008006" key="9">
    <source>
        <dbReference type="Google" id="ProtNLM"/>
    </source>
</evidence>
<dbReference type="InterPro" id="IPR039072">
    <property type="entry name" value="ATP_synth_I_Bacilli"/>
</dbReference>
<evidence type="ECO:0000256" key="6">
    <source>
        <dbReference type="SAM" id="Phobius"/>
    </source>
</evidence>
<dbReference type="EMBL" id="MYFO01000008">
    <property type="protein sequence ID" value="TFE88885.1"/>
    <property type="molecule type" value="Genomic_DNA"/>
</dbReference>
<dbReference type="Proteomes" id="UP000298246">
    <property type="component" value="Unassembled WGS sequence"/>
</dbReference>
<evidence type="ECO:0000313" key="7">
    <source>
        <dbReference type="EMBL" id="TFE88885.1"/>
    </source>
</evidence>
<dbReference type="GO" id="GO:0005886">
    <property type="term" value="C:plasma membrane"/>
    <property type="evidence" value="ECO:0007669"/>
    <property type="project" value="UniProtKB-SubCell"/>
</dbReference>
<dbReference type="OrthoDB" id="2678639at2"/>
<evidence type="ECO:0000256" key="3">
    <source>
        <dbReference type="ARBA" id="ARBA00022692"/>
    </source>
</evidence>
<dbReference type="InterPro" id="IPR005598">
    <property type="entry name" value="ATP_synth_I"/>
</dbReference>
<comment type="subcellular location">
    <subcellularLocation>
        <location evidence="1">Cell membrane</location>
        <topology evidence="1">Multi-pass membrane protein</topology>
    </subcellularLocation>
</comment>
<dbReference type="Pfam" id="PF03899">
    <property type="entry name" value="ATP-synt_I"/>
    <property type="match status" value="1"/>
</dbReference>
<evidence type="ECO:0000313" key="8">
    <source>
        <dbReference type="Proteomes" id="UP000298246"/>
    </source>
</evidence>
<keyword evidence="3 6" id="KW-0812">Transmembrane</keyword>
<dbReference type="PANTHER" id="PTHR40035:SF1">
    <property type="entry name" value="ATP SYNTHASE PROTEIN I"/>
    <property type="match status" value="1"/>
</dbReference>
<dbReference type="RefSeq" id="WP_134751615.1">
    <property type="nucleotide sequence ID" value="NZ_MYFO02000011.1"/>
</dbReference>
<sequence>MDDFSAHLKTVQNVFLFFLSFCLVAWALLVDYRPYSAGLMLGSIVSMINARFLAWKVTRFADAVIEKTPRKGSLGFLTRAAIAALAAIVAVRYPQHIALSTTIAGYFFAQLATIVLGILSIRKSKK</sequence>
<evidence type="ECO:0000256" key="4">
    <source>
        <dbReference type="ARBA" id="ARBA00022989"/>
    </source>
</evidence>
<feature type="transmembrane region" description="Helical" evidence="6">
    <location>
        <begin position="97"/>
        <end position="121"/>
    </location>
</feature>
<proteinExistence type="predicted"/>
<feature type="transmembrane region" description="Helical" evidence="6">
    <location>
        <begin position="12"/>
        <end position="29"/>
    </location>
</feature>
<dbReference type="PANTHER" id="PTHR40035">
    <property type="entry name" value="ATP SYNTHASE PROTEIN I"/>
    <property type="match status" value="1"/>
</dbReference>
<evidence type="ECO:0000256" key="1">
    <source>
        <dbReference type="ARBA" id="ARBA00004651"/>
    </source>
</evidence>